<dbReference type="InterPro" id="IPR011604">
    <property type="entry name" value="PDDEXK-like_dom_sf"/>
</dbReference>
<keyword evidence="5" id="KW-0540">Nuclease</keyword>
<keyword evidence="3" id="KW-0234">DNA repair</keyword>
<evidence type="ECO:0000256" key="2">
    <source>
        <dbReference type="ARBA" id="ARBA00022806"/>
    </source>
</evidence>
<dbReference type="RefSeq" id="WP_309239496.1">
    <property type="nucleotide sequence ID" value="NZ_JBHSXE010000001.1"/>
</dbReference>
<evidence type="ECO:0000256" key="1">
    <source>
        <dbReference type="ARBA" id="ARBA00022763"/>
    </source>
</evidence>
<sequence length="298" mass="33091">MGAEQLGFEGMPRRLYTCTPSRLNAWLDCPRRYRMTYLDRPMPPKGPPWAHNSFGASVHNALAAWWRLPRAERTAEAAGALLVRGWLTDGFRDEAQSAEQRERAREMVERYAAGLDPSDEPLGVERTVATRTDRIAVSGRIDRLDARGSELVIVDYKTGRHVLTADDARGSLALALYAIAASRVLRRPCHRVELHHLPSGEVAVWDHTDETLQRHLRRAEGIAAEAAAADEAYKTRLGGVPRPRSGEGPAIDHAPYDEVFPPRPGSLCSWCDFARHCPEGLEAAPRKDPWAALPVLEA</sequence>
<dbReference type="Gene3D" id="3.90.320.10">
    <property type="match status" value="1"/>
</dbReference>
<keyword evidence="5" id="KW-0378">Hydrolase</keyword>
<name>A0ABW2CBC3_9ACTN</name>
<dbReference type="Proteomes" id="UP001596380">
    <property type="component" value="Unassembled WGS sequence"/>
</dbReference>
<dbReference type="Pfam" id="PF12705">
    <property type="entry name" value="PDDEXK_1"/>
    <property type="match status" value="1"/>
</dbReference>
<reference evidence="6" key="1">
    <citation type="journal article" date="2019" name="Int. J. Syst. Evol. Microbiol.">
        <title>The Global Catalogue of Microorganisms (GCM) 10K type strain sequencing project: providing services to taxonomists for standard genome sequencing and annotation.</title>
        <authorList>
            <consortium name="The Broad Institute Genomics Platform"/>
            <consortium name="The Broad Institute Genome Sequencing Center for Infectious Disease"/>
            <person name="Wu L."/>
            <person name="Ma J."/>
        </authorList>
    </citation>
    <scope>NUCLEOTIDE SEQUENCE [LARGE SCALE GENOMIC DNA]</scope>
    <source>
        <strain evidence="6">JCM 3369</strain>
    </source>
</reference>
<evidence type="ECO:0000313" key="6">
    <source>
        <dbReference type="Proteomes" id="UP001596380"/>
    </source>
</evidence>
<dbReference type="InterPro" id="IPR038726">
    <property type="entry name" value="PDDEXK_AddAB-type"/>
</dbReference>
<keyword evidence="2" id="KW-0067">ATP-binding</keyword>
<evidence type="ECO:0000313" key="5">
    <source>
        <dbReference type="EMBL" id="MFC6878440.1"/>
    </source>
</evidence>
<keyword evidence="5" id="KW-0269">Exonuclease</keyword>
<evidence type="ECO:0000256" key="3">
    <source>
        <dbReference type="ARBA" id="ARBA00023204"/>
    </source>
</evidence>
<keyword evidence="6" id="KW-1185">Reference proteome</keyword>
<evidence type="ECO:0000259" key="4">
    <source>
        <dbReference type="Pfam" id="PF12705"/>
    </source>
</evidence>
<accession>A0ABW2CBC3</accession>
<proteinExistence type="predicted"/>
<keyword evidence="2" id="KW-0347">Helicase</keyword>
<protein>
    <submittedName>
        <fullName evidence="5">RecB family exonuclease</fullName>
    </submittedName>
</protein>
<gene>
    <name evidence="5" type="ORF">ACFQKB_01535</name>
</gene>
<dbReference type="EMBL" id="JBHSXS010000001">
    <property type="protein sequence ID" value="MFC6878440.1"/>
    <property type="molecule type" value="Genomic_DNA"/>
</dbReference>
<keyword evidence="1" id="KW-0227">DNA damage</keyword>
<organism evidence="5 6">
    <name type="scientific">Actinomadura yumaensis</name>
    <dbReference type="NCBI Taxonomy" id="111807"/>
    <lineage>
        <taxon>Bacteria</taxon>
        <taxon>Bacillati</taxon>
        <taxon>Actinomycetota</taxon>
        <taxon>Actinomycetes</taxon>
        <taxon>Streptosporangiales</taxon>
        <taxon>Thermomonosporaceae</taxon>
        <taxon>Actinomadura</taxon>
    </lineage>
</organism>
<feature type="domain" description="PD-(D/E)XK endonuclease-like" evidence="4">
    <location>
        <begin position="19"/>
        <end position="278"/>
    </location>
</feature>
<comment type="caution">
    <text evidence="5">The sequence shown here is derived from an EMBL/GenBank/DDBJ whole genome shotgun (WGS) entry which is preliminary data.</text>
</comment>
<keyword evidence="2" id="KW-0547">Nucleotide-binding</keyword>
<dbReference type="GO" id="GO:0004527">
    <property type="term" value="F:exonuclease activity"/>
    <property type="evidence" value="ECO:0007669"/>
    <property type="project" value="UniProtKB-KW"/>
</dbReference>